<dbReference type="RefSeq" id="WP_162377062.1">
    <property type="nucleotide sequence ID" value="NZ_JBHTKN010000008.1"/>
</dbReference>
<keyword evidence="2" id="KW-1185">Reference proteome</keyword>
<name>A0ABW3LZY4_9GAMM</name>
<evidence type="ECO:0000313" key="2">
    <source>
        <dbReference type="Proteomes" id="UP001597033"/>
    </source>
</evidence>
<sequence>MNSEPPSRKINPYQPVLQAISQNGRIVGLESHAALPDGKHDLFLAAPPAAYAGTGESAAEHAAIAFALETDQGLDFLRCWNEGDYAAIRRDWPEAPAAVFLSDPVIAALSCKNEAVSVRDALVRLSEAVFGRELGDEPDVYADHDKLCELARITRTALASTSKGFGGRADTAGFLAVGQAVALINLEPAKSARVAHAHTLLQDFLTSASVQRPQQ</sequence>
<gene>
    <name evidence="1" type="ORF">ACFQ2N_12730</name>
</gene>
<accession>A0ABW3LZY4</accession>
<comment type="caution">
    <text evidence="1">The sequence shown here is derived from an EMBL/GenBank/DDBJ whole genome shotgun (WGS) entry which is preliminary data.</text>
</comment>
<organism evidence="1 2">
    <name type="scientific">Pseudoxanthomonas kaohsiungensis</name>
    <dbReference type="NCBI Taxonomy" id="283923"/>
    <lineage>
        <taxon>Bacteria</taxon>
        <taxon>Pseudomonadati</taxon>
        <taxon>Pseudomonadota</taxon>
        <taxon>Gammaproteobacteria</taxon>
        <taxon>Lysobacterales</taxon>
        <taxon>Lysobacteraceae</taxon>
        <taxon>Pseudoxanthomonas</taxon>
    </lineage>
</organism>
<reference evidence="2" key="1">
    <citation type="journal article" date="2019" name="Int. J. Syst. Evol. Microbiol.">
        <title>The Global Catalogue of Microorganisms (GCM) 10K type strain sequencing project: providing services to taxonomists for standard genome sequencing and annotation.</title>
        <authorList>
            <consortium name="The Broad Institute Genomics Platform"/>
            <consortium name="The Broad Institute Genome Sequencing Center for Infectious Disease"/>
            <person name="Wu L."/>
            <person name="Ma J."/>
        </authorList>
    </citation>
    <scope>NUCLEOTIDE SEQUENCE [LARGE SCALE GENOMIC DNA]</scope>
    <source>
        <strain evidence="2">CCUG 55854</strain>
    </source>
</reference>
<protein>
    <submittedName>
        <fullName evidence="1">Uncharacterized protein</fullName>
    </submittedName>
</protein>
<dbReference type="Proteomes" id="UP001597033">
    <property type="component" value="Unassembled WGS sequence"/>
</dbReference>
<evidence type="ECO:0000313" key="1">
    <source>
        <dbReference type="EMBL" id="MFD1043211.1"/>
    </source>
</evidence>
<dbReference type="EMBL" id="JBHTKN010000008">
    <property type="protein sequence ID" value="MFD1043211.1"/>
    <property type="molecule type" value="Genomic_DNA"/>
</dbReference>
<proteinExistence type="predicted"/>